<sequence>MYRLSDHSLEIETGRHRKQWQPREERTCKHCGSGEIETESHFLLSCPIYATLREAFLGKVKTSITSYDSKTYDERLSICLGEAPELIELSAQYVSACHELREKKINTVT</sequence>
<dbReference type="AlphaFoldDB" id="A0A9Q1CYH6"/>
<keyword evidence="2" id="KW-1185">Reference proteome</keyword>
<organism evidence="1 2">
    <name type="scientific">Conger conger</name>
    <name type="common">Conger eel</name>
    <name type="synonym">Muraena conger</name>
    <dbReference type="NCBI Taxonomy" id="82655"/>
    <lineage>
        <taxon>Eukaryota</taxon>
        <taxon>Metazoa</taxon>
        <taxon>Chordata</taxon>
        <taxon>Craniata</taxon>
        <taxon>Vertebrata</taxon>
        <taxon>Euteleostomi</taxon>
        <taxon>Actinopterygii</taxon>
        <taxon>Neopterygii</taxon>
        <taxon>Teleostei</taxon>
        <taxon>Anguilliformes</taxon>
        <taxon>Congridae</taxon>
        <taxon>Conger</taxon>
    </lineage>
</organism>
<accession>A0A9Q1CYH6</accession>
<name>A0A9Q1CYH6_CONCO</name>
<evidence type="ECO:0000313" key="1">
    <source>
        <dbReference type="EMBL" id="KAJ8253545.1"/>
    </source>
</evidence>
<dbReference type="EMBL" id="JAFJMO010000016">
    <property type="protein sequence ID" value="KAJ8253545.1"/>
    <property type="molecule type" value="Genomic_DNA"/>
</dbReference>
<comment type="caution">
    <text evidence="1">The sequence shown here is derived from an EMBL/GenBank/DDBJ whole genome shotgun (WGS) entry which is preliminary data.</text>
</comment>
<dbReference type="Proteomes" id="UP001152803">
    <property type="component" value="Unassembled WGS sequence"/>
</dbReference>
<reference evidence="1" key="1">
    <citation type="journal article" date="2023" name="Science">
        <title>Genome structures resolve the early diversification of teleost fishes.</title>
        <authorList>
            <person name="Parey E."/>
            <person name="Louis A."/>
            <person name="Montfort J."/>
            <person name="Bouchez O."/>
            <person name="Roques C."/>
            <person name="Iampietro C."/>
            <person name="Lluch J."/>
            <person name="Castinel A."/>
            <person name="Donnadieu C."/>
            <person name="Desvignes T."/>
            <person name="Floi Bucao C."/>
            <person name="Jouanno E."/>
            <person name="Wen M."/>
            <person name="Mejri S."/>
            <person name="Dirks R."/>
            <person name="Jansen H."/>
            <person name="Henkel C."/>
            <person name="Chen W.J."/>
            <person name="Zahm M."/>
            <person name="Cabau C."/>
            <person name="Klopp C."/>
            <person name="Thompson A.W."/>
            <person name="Robinson-Rechavi M."/>
            <person name="Braasch I."/>
            <person name="Lecointre G."/>
            <person name="Bobe J."/>
            <person name="Postlethwait J.H."/>
            <person name="Berthelot C."/>
            <person name="Roest Crollius H."/>
            <person name="Guiguen Y."/>
        </authorList>
    </citation>
    <scope>NUCLEOTIDE SEQUENCE</scope>
    <source>
        <strain evidence="1">Concon-B</strain>
    </source>
</reference>
<gene>
    <name evidence="1" type="ORF">COCON_G00201570</name>
</gene>
<evidence type="ECO:0000313" key="2">
    <source>
        <dbReference type="Proteomes" id="UP001152803"/>
    </source>
</evidence>
<protein>
    <submittedName>
        <fullName evidence="1">Uncharacterized protein</fullName>
    </submittedName>
</protein>
<proteinExistence type="predicted"/>
<dbReference type="OrthoDB" id="410381at2759"/>